<evidence type="ECO:0000313" key="1">
    <source>
        <dbReference type="EMBL" id="OGC24099.1"/>
    </source>
</evidence>
<dbReference type="Proteomes" id="UP000178417">
    <property type="component" value="Unassembled WGS sequence"/>
</dbReference>
<proteinExistence type="predicted"/>
<sequence length="286" mass="32199">MGKKVWFLILVLVAFSFSMMGCSSLYDEAWYQAPNWTPEGLIYFQKSITHYRQEPMGTITLGTDYEYWTMTVDGTQETKLPYTSYPYYSPKGTYVAMISGSNLNIVRRSDNQTVYSYAFPIAYGGSLDWGPDDDKLVYQKASSGTLITMNIDGSNPIEITSKEVMPDIAWKYNSMIACIGDYLTLVSSDGVTSEVLLSDVPLTFYPNYYSDGKYLFTADTNKFYKIDLNSKDVVSAVSHQLNSFKPQKVWINPKLSPDNQKVIGGFSLDTGIWITNIDGTGLKQLK</sequence>
<dbReference type="EMBL" id="MEUB01000012">
    <property type="protein sequence ID" value="OGC24099.1"/>
    <property type="molecule type" value="Genomic_DNA"/>
</dbReference>
<name>A0A1F4SUJ1_UNCSA</name>
<dbReference type="SUPFAM" id="SSF82171">
    <property type="entry name" value="DPP6 N-terminal domain-like"/>
    <property type="match status" value="1"/>
</dbReference>
<organism evidence="1 2">
    <name type="scientific">candidate division WOR-1 bacterium RIFOXYB2_FULL_37_13</name>
    <dbReference type="NCBI Taxonomy" id="1802579"/>
    <lineage>
        <taxon>Bacteria</taxon>
        <taxon>Bacillati</taxon>
        <taxon>Saganbacteria</taxon>
    </lineage>
</organism>
<protein>
    <recommendedName>
        <fullName evidence="3">Dipeptidylpeptidase IV N-terminal domain-containing protein</fullName>
    </recommendedName>
</protein>
<gene>
    <name evidence="1" type="ORF">A2310_05120</name>
</gene>
<comment type="caution">
    <text evidence="1">The sequence shown here is derived from an EMBL/GenBank/DDBJ whole genome shotgun (WGS) entry which is preliminary data.</text>
</comment>
<reference evidence="1 2" key="1">
    <citation type="journal article" date="2016" name="Nat. Commun.">
        <title>Thousands of microbial genomes shed light on interconnected biogeochemical processes in an aquifer system.</title>
        <authorList>
            <person name="Anantharaman K."/>
            <person name="Brown C.T."/>
            <person name="Hug L.A."/>
            <person name="Sharon I."/>
            <person name="Castelle C.J."/>
            <person name="Probst A.J."/>
            <person name="Thomas B.C."/>
            <person name="Singh A."/>
            <person name="Wilkins M.J."/>
            <person name="Karaoz U."/>
            <person name="Brodie E.L."/>
            <person name="Williams K.H."/>
            <person name="Hubbard S.S."/>
            <person name="Banfield J.F."/>
        </authorList>
    </citation>
    <scope>NUCLEOTIDE SEQUENCE [LARGE SCALE GENOMIC DNA]</scope>
</reference>
<dbReference type="STRING" id="1802579.A2310_05120"/>
<dbReference type="InterPro" id="IPR011042">
    <property type="entry name" value="6-blade_b-propeller_TolB-like"/>
</dbReference>
<dbReference type="Gene3D" id="2.120.10.30">
    <property type="entry name" value="TolB, C-terminal domain"/>
    <property type="match status" value="1"/>
</dbReference>
<dbReference type="PROSITE" id="PS51257">
    <property type="entry name" value="PROKAR_LIPOPROTEIN"/>
    <property type="match status" value="1"/>
</dbReference>
<accession>A0A1F4SUJ1</accession>
<dbReference type="AlphaFoldDB" id="A0A1F4SUJ1"/>
<evidence type="ECO:0000313" key="2">
    <source>
        <dbReference type="Proteomes" id="UP000178417"/>
    </source>
</evidence>
<evidence type="ECO:0008006" key="3">
    <source>
        <dbReference type="Google" id="ProtNLM"/>
    </source>
</evidence>